<dbReference type="PRINTS" id="PR00080">
    <property type="entry name" value="SDRFAMILY"/>
</dbReference>
<keyword evidence="4" id="KW-1185">Reference proteome</keyword>
<dbReference type="RefSeq" id="WP_344776575.1">
    <property type="nucleotide sequence ID" value="NZ_BAABAH010000010.1"/>
</dbReference>
<comment type="similarity">
    <text evidence="1">Belongs to the short-chain dehydrogenases/reductases (SDR) family.</text>
</comment>
<dbReference type="PRINTS" id="PR00081">
    <property type="entry name" value="GDHRDH"/>
</dbReference>
<dbReference type="EMBL" id="BAABAH010000010">
    <property type="protein sequence ID" value="GAA3825505.1"/>
    <property type="molecule type" value="Genomic_DNA"/>
</dbReference>
<dbReference type="Gene3D" id="3.40.50.720">
    <property type="entry name" value="NAD(P)-binding Rossmann-like Domain"/>
    <property type="match status" value="1"/>
</dbReference>
<dbReference type="NCBIfam" id="NF005559">
    <property type="entry name" value="PRK07231.1"/>
    <property type="match status" value="1"/>
</dbReference>
<sequence length="266" mass="27547">MEHHERGSSLLDLTGRTAIVTGGAMGIGKSIATRLASAGAAVVVADADGEAAALTAKELHDDGLQALAVTVDVSDETAVRRLGVAAVAWSGRIDVLVNNAGIFPTIPVMDMSPEQFRRVIDVNLEGVYLCSRMAAQQMIEQGDGGRIVNVTSIDALHPSSVGLAHYDASKHGAWGFTKNLALELAPHGIAVNAIAPGAIATPGVEHMQAVPGVDPEVMLRTFLARIPMGRMGVPDDIGKVALFLVSPMADYMTGAQVVVDGGVLLA</sequence>
<organism evidence="3 4">
    <name type="scientific">Nocardioides panacisoli</name>
    <dbReference type="NCBI Taxonomy" id="627624"/>
    <lineage>
        <taxon>Bacteria</taxon>
        <taxon>Bacillati</taxon>
        <taxon>Actinomycetota</taxon>
        <taxon>Actinomycetes</taxon>
        <taxon>Propionibacteriales</taxon>
        <taxon>Nocardioidaceae</taxon>
        <taxon>Nocardioides</taxon>
    </lineage>
</organism>
<gene>
    <name evidence="3" type="primary">fabG_2</name>
    <name evidence="3" type="ORF">GCM10022242_28590</name>
</gene>
<accession>A0ABP7ISF2</accession>
<reference evidence="4" key="1">
    <citation type="journal article" date="2019" name="Int. J. Syst. Evol. Microbiol.">
        <title>The Global Catalogue of Microorganisms (GCM) 10K type strain sequencing project: providing services to taxonomists for standard genome sequencing and annotation.</title>
        <authorList>
            <consortium name="The Broad Institute Genomics Platform"/>
            <consortium name="The Broad Institute Genome Sequencing Center for Infectious Disease"/>
            <person name="Wu L."/>
            <person name="Ma J."/>
        </authorList>
    </citation>
    <scope>NUCLEOTIDE SEQUENCE [LARGE SCALE GENOMIC DNA]</scope>
    <source>
        <strain evidence="4">JCM 16953</strain>
    </source>
</reference>
<proteinExistence type="inferred from homology"/>
<dbReference type="PANTHER" id="PTHR42879">
    <property type="entry name" value="3-OXOACYL-(ACYL-CARRIER-PROTEIN) REDUCTASE"/>
    <property type="match status" value="1"/>
</dbReference>
<comment type="caution">
    <text evidence="3">The sequence shown here is derived from an EMBL/GenBank/DDBJ whole genome shotgun (WGS) entry which is preliminary data.</text>
</comment>
<evidence type="ECO:0000313" key="3">
    <source>
        <dbReference type="EMBL" id="GAA3825505.1"/>
    </source>
</evidence>
<dbReference type="InterPro" id="IPR050259">
    <property type="entry name" value="SDR"/>
</dbReference>
<dbReference type="SUPFAM" id="SSF51735">
    <property type="entry name" value="NAD(P)-binding Rossmann-fold domains"/>
    <property type="match status" value="1"/>
</dbReference>
<dbReference type="InterPro" id="IPR057326">
    <property type="entry name" value="KR_dom"/>
</dbReference>
<protein>
    <submittedName>
        <fullName evidence="3">3-oxoacyl-[acyl-carrier-protein] reductase</fullName>
    </submittedName>
</protein>
<evidence type="ECO:0000313" key="4">
    <source>
        <dbReference type="Proteomes" id="UP001501821"/>
    </source>
</evidence>
<dbReference type="PANTHER" id="PTHR42879:SF2">
    <property type="entry name" value="3-OXOACYL-[ACYL-CARRIER-PROTEIN] REDUCTASE FABG"/>
    <property type="match status" value="1"/>
</dbReference>
<dbReference type="InterPro" id="IPR036291">
    <property type="entry name" value="NAD(P)-bd_dom_sf"/>
</dbReference>
<dbReference type="Pfam" id="PF13561">
    <property type="entry name" value="adh_short_C2"/>
    <property type="match status" value="1"/>
</dbReference>
<name>A0ABP7ISF2_9ACTN</name>
<dbReference type="InterPro" id="IPR002347">
    <property type="entry name" value="SDR_fam"/>
</dbReference>
<dbReference type="Proteomes" id="UP001501821">
    <property type="component" value="Unassembled WGS sequence"/>
</dbReference>
<evidence type="ECO:0000259" key="2">
    <source>
        <dbReference type="SMART" id="SM00822"/>
    </source>
</evidence>
<evidence type="ECO:0000256" key="1">
    <source>
        <dbReference type="ARBA" id="ARBA00006484"/>
    </source>
</evidence>
<dbReference type="SMART" id="SM00822">
    <property type="entry name" value="PKS_KR"/>
    <property type="match status" value="1"/>
</dbReference>
<feature type="domain" description="Ketoreductase" evidence="2">
    <location>
        <begin position="16"/>
        <end position="197"/>
    </location>
</feature>